<comment type="caution">
    <text evidence="2">The sequence shown here is derived from an EMBL/GenBank/DDBJ whole genome shotgun (WGS) entry which is preliminary data.</text>
</comment>
<dbReference type="EMBL" id="JSAM01000099">
    <property type="protein sequence ID" value="KIA76904.1"/>
    <property type="molecule type" value="Genomic_DNA"/>
</dbReference>
<sequence length="265" mass="30326">MRDYKPLIFSVLGLLLCFALPNHALEISPEQARQLGEQIWKNECKKSIAGLTSWNAGEEFASLGIGHFIWHPKGSDSPFKESFPTLIKFLCKQGIALPNWLMQADGCPWKTREEFLAAQDEKKLTRLRQLLLENIDLQIYFMFERLEKSLPILVENLTSEEQNKIHTQFCQLSESVTGTYALLDYVNFKGEGVSPQERYQGIGWGLRQVLLGMNPSSEPVKEFARSASAVLKNRVENSPPQRNEKRWLEGWLNRVQTYVTYSANG</sequence>
<reference evidence="2 3" key="1">
    <citation type="journal article" date="2014" name="Mol. Biol. Evol.">
        <title>Massive expansion of Ubiquitination-related gene families within the Chlamydiae.</title>
        <authorList>
            <person name="Domman D."/>
            <person name="Collingro A."/>
            <person name="Lagkouvardos I."/>
            <person name="Gehre L."/>
            <person name="Weinmaier T."/>
            <person name="Rattei T."/>
            <person name="Subtil A."/>
            <person name="Horn M."/>
        </authorList>
    </citation>
    <scope>NUCLEOTIDE SEQUENCE [LARGE SCALE GENOMIC DNA]</scope>
    <source>
        <strain evidence="2 3">OEW1</strain>
    </source>
</reference>
<feature type="signal peptide" evidence="1">
    <location>
        <begin position="1"/>
        <end position="24"/>
    </location>
</feature>
<proteinExistence type="predicted"/>
<dbReference type="PATRIC" id="fig|83552.4.peg.1966"/>
<protein>
    <submittedName>
        <fullName evidence="2">Uncharacterized protein</fullName>
    </submittedName>
</protein>
<dbReference type="RefSeq" id="WP_013925572.1">
    <property type="nucleotide sequence ID" value="NZ_JSAM01000099.1"/>
</dbReference>
<organism evidence="2 3">
    <name type="scientific">Parachlamydia acanthamoebae</name>
    <dbReference type="NCBI Taxonomy" id="83552"/>
    <lineage>
        <taxon>Bacteria</taxon>
        <taxon>Pseudomonadati</taxon>
        <taxon>Chlamydiota</taxon>
        <taxon>Chlamydiia</taxon>
        <taxon>Parachlamydiales</taxon>
        <taxon>Parachlamydiaceae</taxon>
        <taxon>Parachlamydia</taxon>
    </lineage>
</organism>
<dbReference type="AlphaFoldDB" id="A0A0C1EK58"/>
<evidence type="ECO:0000313" key="2">
    <source>
        <dbReference type="EMBL" id="KIA76904.1"/>
    </source>
</evidence>
<name>A0A0C1EK58_9BACT</name>
<dbReference type="OMA" id="IGHFIWY"/>
<feature type="chain" id="PRO_5002131008" evidence="1">
    <location>
        <begin position="25"/>
        <end position="265"/>
    </location>
</feature>
<gene>
    <name evidence="2" type="ORF">DB43_HD00300</name>
</gene>
<evidence type="ECO:0000313" key="3">
    <source>
        <dbReference type="Proteomes" id="UP000031307"/>
    </source>
</evidence>
<evidence type="ECO:0000256" key="1">
    <source>
        <dbReference type="SAM" id="SignalP"/>
    </source>
</evidence>
<accession>A0A0C1EK58</accession>
<dbReference type="Proteomes" id="UP000031307">
    <property type="component" value="Unassembled WGS sequence"/>
</dbReference>
<keyword evidence="1" id="KW-0732">Signal</keyword>